<dbReference type="EMBL" id="VSRR010090578">
    <property type="protein sequence ID" value="MPC92247.1"/>
    <property type="molecule type" value="Genomic_DNA"/>
</dbReference>
<dbReference type="InterPro" id="IPR013098">
    <property type="entry name" value="Ig_I-set"/>
</dbReference>
<name>A0A5B7JFV8_PORTR</name>
<evidence type="ECO:0000313" key="4">
    <source>
        <dbReference type="Proteomes" id="UP000324222"/>
    </source>
</evidence>
<dbReference type="Gene3D" id="2.60.40.10">
    <property type="entry name" value="Immunoglobulins"/>
    <property type="match status" value="1"/>
</dbReference>
<dbReference type="SUPFAM" id="SSF48726">
    <property type="entry name" value="Immunoglobulin"/>
    <property type="match status" value="1"/>
</dbReference>
<evidence type="ECO:0000256" key="1">
    <source>
        <dbReference type="SAM" id="MobiDB-lite"/>
    </source>
</evidence>
<keyword evidence="4" id="KW-1185">Reference proteome</keyword>
<reference evidence="3 4" key="1">
    <citation type="submission" date="2019-05" db="EMBL/GenBank/DDBJ databases">
        <title>Another draft genome of Portunus trituberculatus and its Hox gene families provides insights of decapod evolution.</title>
        <authorList>
            <person name="Jeong J.-H."/>
            <person name="Song I."/>
            <person name="Kim S."/>
            <person name="Choi T."/>
            <person name="Kim D."/>
            <person name="Ryu S."/>
            <person name="Kim W."/>
        </authorList>
    </citation>
    <scope>NUCLEOTIDE SEQUENCE [LARGE SCALE GENOMIC DNA]</scope>
    <source>
        <tissue evidence="3">Muscle</tissue>
    </source>
</reference>
<protein>
    <recommendedName>
        <fullName evidence="2">Immunoglobulin I-set domain-containing protein</fullName>
    </recommendedName>
</protein>
<dbReference type="InterPro" id="IPR036179">
    <property type="entry name" value="Ig-like_dom_sf"/>
</dbReference>
<dbReference type="Proteomes" id="UP000324222">
    <property type="component" value="Unassembled WGS sequence"/>
</dbReference>
<organism evidence="3 4">
    <name type="scientific">Portunus trituberculatus</name>
    <name type="common">Swimming crab</name>
    <name type="synonym">Neptunus trituberculatus</name>
    <dbReference type="NCBI Taxonomy" id="210409"/>
    <lineage>
        <taxon>Eukaryota</taxon>
        <taxon>Metazoa</taxon>
        <taxon>Ecdysozoa</taxon>
        <taxon>Arthropoda</taxon>
        <taxon>Crustacea</taxon>
        <taxon>Multicrustacea</taxon>
        <taxon>Malacostraca</taxon>
        <taxon>Eumalacostraca</taxon>
        <taxon>Eucarida</taxon>
        <taxon>Decapoda</taxon>
        <taxon>Pleocyemata</taxon>
        <taxon>Brachyura</taxon>
        <taxon>Eubrachyura</taxon>
        <taxon>Portunoidea</taxon>
        <taxon>Portunidae</taxon>
        <taxon>Portuninae</taxon>
        <taxon>Portunus</taxon>
    </lineage>
</organism>
<dbReference type="InterPro" id="IPR013783">
    <property type="entry name" value="Ig-like_fold"/>
</dbReference>
<evidence type="ECO:0000313" key="3">
    <source>
        <dbReference type="EMBL" id="MPC92247.1"/>
    </source>
</evidence>
<comment type="caution">
    <text evidence="3">The sequence shown here is derived from an EMBL/GenBank/DDBJ whole genome shotgun (WGS) entry which is preliminary data.</text>
</comment>
<accession>A0A5B7JFV8</accession>
<evidence type="ECO:0000259" key="2">
    <source>
        <dbReference type="Pfam" id="PF07679"/>
    </source>
</evidence>
<feature type="region of interest" description="Disordered" evidence="1">
    <location>
        <begin position="1"/>
        <end position="32"/>
    </location>
</feature>
<gene>
    <name evidence="3" type="ORF">E2C01_087326</name>
</gene>
<feature type="domain" description="Immunoglobulin I-set" evidence="2">
    <location>
        <begin position="36"/>
        <end position="71"/>
    </location>
</feature>
<sequence length="82" mass="8933">MLTADDTTLPKKDGMKPTFTERPSIRQSDDGNSVNYLVSMTISSVTNSDEGEYKAIASNKIGEGVATMNLNFEGKTEDDKPK</sequence>
<dbReference type="Pfam" id="PF07679">
    <property type="entry name" value="I-set"/>
    <property type="match status" value="1"/>
</dbReference>
<proteinExistence type="predicted"/>
<dbReference type="AlphaFoldDB" id="A0A5B7JFV8"/>